<feature type="signal peptide" evidence="1">
    <location>
        <begin position="1"/>
        <end position="28"/>
    </location>
</feature>
<accession>A0ABP4AZI7</accession>
<gene>
    <name evidence="2" type="ORF">GCM10009550_15680</name>
</gene>
<keyword evidence="3" id="KW-1185">Reference proteome</keyword>
<organism evidence="2 3">
    <name type="scientific">Actinocorallia libanotica</name>
    <dbReference type="NCBI Taxonomy" id="46162"/>
    <lineage>
        <taxon>Bacteria</taxon>
        <taxon>Bacillati</taxon>
        <taxon>Actinomycetota</taxon>
        <taxon>Actinomycetes</taxon>
        <taxon>Streptosporangiales</taxon>
        <taxon>Thermomonosporaceae</taxon>
        <taxon>Actinocorallia</taxon>
    </lineage>
</organism>
<reference evidence="3" key="1">
    <citation type="journal article" date="2019" name="Int. J. Syst. Evol. Microbiol.">
        <title>The Global Catalogue of Microorganisms (GCM) 10K type strain sequencing project: providing services to taxonomists for standard genome sequencing and annotation.</title>
        <authorList>
            <consortium name="The Broad Institute Genomics Platform"/>
            <consortium name="The Broad Institute Genome Sequencing Center for Infectious Disease"/>
            <person name="Wu L."/>
            <person name="Ma J."/>
        </authorList>
    </citation>
    <scope>NUCLEOTIDE SEQUENCE [LARGE SCALE GENOMIC DNA]</scope>
    <source>
        <strain evidence="3">JCM 10696</strain>
    </source>
</reference>
<comment type="caution">
    <text evidence="2">The sequence shown here is derived from an EMBL/GenBank/DDBJ whole genome shotgun (WGS) entry which is preliminary data.</text>
</comment>
<evidence type="ECO:0008006" key="4">
    <source>
        <dbReference type="Google" id="ProtNLM"/>
    </source>
</evidence>
<name>A0ABP4AZI7_9ACTN</name>
<dbReference type="RefSeq" id="WP_344238286.1">
    <property type="nucleotide sequence ID" value="NZ_BAAAHH010000004.1"/>
</dbReference>
<dbReference type="EMBL" id="BAAAHH010000004">
    <property type="protein sequence ID" value="GAA0943591.1"/>
    <property type="molecule type" value="Genomic_DNA"/>
</dbReference>
<proteinExistence type="predicted"/>
<protein>
    <recommendedName>
        <fullName evidence="4">Lipocalin-like protein</fullName>
    </recommendedName>
</protein>
<evidence type="ECO:0000256" key="1">
    <source>
        <dbReference type="SAM" id="SignalP"/>
    </source>
</evidence>
<evidence type="ECO:0000313" key="2">
    <source>
        <dbReference type="EMBL" id="GAA0943591.1"/>
    </source>
</evidence>
<keyword evidence="1" id="KW-0732">Signal</keyword>
<evidence type="ECO:0000313" key="3">
    <source>
        <dbReference type="Proteomes" id="UP001500665"/>
    </source>
</evidence>
<sequence>MSVSPTRIVLATALAAGVAIALPASVSAAPKQCAVGKWRLISYSLVAKTETTSTVKGGAGTKLTITPKKFSYDFTGSKKVVVKTVLDGAPITIKRAYRKHLAFKSVLKGTKKGDFSLKRKSASGNAVVDSTLGGVPAGHENLVKTYRKGDYDLFVLPHGKYTCAGKSLKFQTKFTDETGTSTISAHYRRV</sequence>
<feature type="chain" id="PRO_5046727295" description="Lipocalin-like protein" evidence="1">
    <location>
        <begin position="29"/>
        <end position="190"/>
    </location>
</feature>
<dbReference type="Proteomes" id="UP001500665">
    <property type="component" value="Unassembled WGS sequence"/>
</dbReference>